<feature type="region of interest" description="Disordered" evidence="1">
    <location>
        <begin position="97"/>
        <end position="134"/>
    </location>
</feature>
<accession>A0AAV7QVD5</accession>
<evidence type="ECO:0000313" key="3">
    <source>
        <dbReference type="Proteomes" id="UP001066276"/>
    </source>
</evidence>
<feature type="compositionally biased region" description="Basic residues" evidence="1">
    <location>
        <begin position="119"/>
        <end position="134"/>
    </location>
</feature>
<feature type="compositionally biased region" description="Basic and acidic residues" evidence="1">
    <location>
        <begin position="62"/>
        <end position="74"/>
    </location>
</feature>
<gene>
    <name evidence="2" type="ORF">NDU88_010675</name>
</gene>
<sequence length="134" mass="14566">MAPGPSGDRLGVPSAGNGPFFAFSPPRRSAPRDLSSNREWTEVAPRRRRGPPWNSPPIGGQREGHLTGDVEHTHSTSCAPPDLRAWGLTGGVGRFPPPHNCRRSHSAISHHSSGLPRTVNKKAPQKRRHILEEA</sequence>
<dbReference type="EMBL" id="JANPWB010000010">
    <property type="protein sequence ID" value="KAJ1144376.1"/>
    <property type="molecule type" value="Genomic_DNA"/>
</dbReference>
<dbReference type="AlphaFoldDB" id="A0AAV7QVD5"/>
<dbReference type="Proteomes" id="UP001066276">
    <property type="component" value="Chromosome 6"/>
</dbReference>
<name>A0AAV7QVD5_PLEWA</name>
<protein>
    <submittedName>
        <fullName evidence="2">Uncharacterized protein</fullName>
    </submittedName>
</protein>
<evidence type="ECO:0000313" key="2">
    <source>
        <dbReference type="EMBL" id="KAJ1144376.1"/>
    </source>
</evidence>
<keyword evidence="3" id="KW-1185">Reference proteome</keyword>
<feature type="compositionally biased region" description="Basic and acidic residues" evidence="1">
    <location>
        <begin position="35"/>
        <end position="45"/>
    </location>
</feature>
<organism evidence="2 3">
    <name type="scientific">Pleurodeles waltl</name>
    <name type="common">Iberian ribbed newt</name>
    <dbReference type="NCBI Taxonomy" id="8319"/>
    <lineage>
        <taxon>Eukaryota</taxon>
        <taxon>Metazoa</taxon>
        <taxon>Chordata</taxon>
        <taxon>Craniata</taxon>
        <taxon>Vertebrata</taxon>
        <taxon>Euteleostomi</taxon>
        <taxon>Amphibia</taxon>
        <taxon>Batrachia</taxon>
        <taxon>Caudata</taxon>
        <taxon>Salamandroidea</taxon>
        <taxon>Salamandridae</taxon>
        <taxon>Pleurodelinae</taxon>
        <taxon>Pleurodeles</taxon>
    </lineage>
</organism>
<reference evidence="2" key="1">
    <citation type="journal article" date="2022" name="bioRxiv">
        <title>Sequencing and chromosome-scale assembly of the giantPleurodeles waltlgenome.</title>
        <authorList>
            <person name="Brown T."/>
            <person name="Elewa A."/>
            <person name="Iarovenko S."/>
            <person name="Subramanian E."/>
            <person name="Araus A.J."/>
            <person name="Petzold A."/>
            <person name="Susuki M."/>
            <person name="Suzuki K.-i.T."/>
            <person name="Hayashi T."/>
            <person name="Toyoda A."/>
            <person name="Oliveira C."/>
            <person name="Osipova E."/>
            <person name="Leigh N.D."/>
            <person name="Simon A."/>
            <person name="Yun M.H."/>
        </authorList>
    </citation>
    <scope>NUCLEOTIDE SEQUENCE</scope>
    <source>
        <strain evidence="2">20211129_DDA</strain>
        <tissue evidence="2">Liver</tissue>
    </source>
</reference>
<feature type="region of interest" description="Disordered" evidence="1">
    <location>
        <begin position="1"/>
        <end position="81"/>
    </location>
</feature>
<evidence type="ECO:0000256" key="1">
    <source>
        <dbReference type="SAM" id="MobiDB-lite"/>
    </source>
</evidence>
<proteinExistence type="predicted"/>
<comment type="caution">
    <text evidence="2">The sequence shown here is derived from an EMBL/GenBank/DDBJ whole genome shotgun (WGS) entry which is preliminary data.</text>
</comment>